<dbReference type="GO" id="GO:0004523">
    <property type="term" value="F:RNA-DNA hybrid ribonuclease activity"/>
    <property type="evidence" value="ECO:0007669"/>
    <property type="project" value="InterPro"/>
</dbReference>
<evidence type="ECO:0000313" key="3">
    <source>
        <dbReference type="Proteomes" id="UP001165190"/>
    </source>
</evidence>
<dbReference type="InterPro" id="IPR044730">
    <property type="entry name" value="RNase_H-like_dom_plant"/>
</dbReference>
<reference evidence="2" key="1">
    <citation type="submission" date="2023-05" db="EMBL/GenBank/DDBJ databases">
        <title>Genome and transcriptome analyses reveal genes involved in the formation of fine ridges on petal epidermal cells in Hibiscus trionum.</title>
        <authorList>
            <person name="Koshimizu S."/>
            <person name="Masuda S."/>
            <person name="Ishii T."/>
            <person name="Shirasu K."/>
            <person name="Hoshino A."/>
            <person name="Arita M."/>
        </authorList>
    </citation>
    <scope>NUCLEOTIDE SEQUENCE</scope>
    <source>
        <strain evidence="2">Hamamatsu line</strain>
    </source>
</reference>
<dbReference type="Gene3D" id="3.30.420.10">
    <property type="entry name" value="Ribonuclease H-like superfamily/Ribonuclease H"/>
    <property type="match status" value="1"/>
</dbReference>
<organism evidence="2 3">
    <name type="scientific">Hibiscus trionum</name>
    <name type="common">Flower of an hour</name>
    <dbReference type="NCBI Taxonomy" id="183268"/>
    <lineage>
        <taxon>Eukaryota</taxon>
        <taxon>Viridiplantae</taxon>
        <taxon>Streptophyta</taxon>
        <taxon>Embryophyta</taxon>
        <taxon>Tracheophyta</taxon>
        <taxon>Spermatophyta</taxon>
        <taxon>Magnoliopsida</taxon>
        <taxon>eudicotyledons</taxon>
        <taxon>Gunneridae</taxon>
        <taxon>Pentapetalae</taxon>
        <taxon>rosids</taxon>
        <taxon>malvids</taxon>
        <taxon>Malvales</taxon>
        <taxon>Malvaceae</taxon>
        <taxon>Malvoideae</taxon>
        <taxon>Hibiscus</taxon>
    </lineage>
</organism>
<dbReference type="AlphaFoldDB" id="A0A9W7LW00"/>
<dbReference type="Proteomes" id="UP001165190">
    <property type="component" value="Unassembled WGS sequence"/>
</dbReference>
<sequence length="295" mass="33776">MDESVNHLFCHCKTVWRIWQIWANLWNVFITFPSSFKALACTWYTQPVVRKSKPIWNTAFVWTIWCCRNGIIFNKSRVSEMQVFEAAVQRIHHWIKSKWPKSTLQIHDLLLHPTSVSLESNRANRQLVPSWTAPPAGALKFIVDASTRGSFGESGIGGIIRNHTGQTIAIFSKAIGLSDPTGAEISALTEACRILIAMKWHLAAPIIIESDCESVIKWIENILHCPAVFKDRLMACVQVQSSFNWRFSFMYRDSNCVAHRLAVKGISRSSNLLWIVNNFNYHQQGRDRGMVLRVY</sequence>
<evidence type="ECO:0000259" key="1">
    <source>
        <dbReference type="Pfam" id="PF13456"/>
    </source>
</evidence>
<dbReference type="GO" id="GO:0003676">
    <property type="term" value="F:nucleic acid binding"/>
    <property type="evidence" value="ECO:0007669"/>
    <property type="project" value="InterPro"/>
</dbReference>
<name>A0A9W7LW00_HIBTR</name>
<dbReference type="CDD" id="cd06222">
    <property type="entry name" value="RNase_H_like"/>
    <property type="match status" value="1"/>
</dbReference>
<dbReference type="PANTHER" id="PTHR47723">
    <property type="entry name" value="OS05G0353850 PROTEIN"/>
    <property type="match status" value="1"/>
</dbReference>
<protein>
    <recommendedName>
        <fullName evidence="1">RNase H type-1 domain-containing protein</fullName>
    </recommendedName>
</protein>
<dbReference type="InterPro" id="IPR036397">
    <property type="entry name" value="RNaseH_sf"/>
</dbReference>
<comment type="caution">
    <text evidence="2">The sequence shown here is derived from an EMBL/GenBank/DDBJ whole genome shotgun (WGS) entry which is preliminary data.</text>
</comment>
<evidence type="ECO:0000313" key="2">
    <source>
        <dbReference type="EMBL" id="GMI79787.1"/>
    </source>
</evidence>
<dbReference type="Pfam" id="PF13456">
    <property type="entry name" value="RVT_3"/>
    <property type="match status" value="1"/>
</dbReference>
<dbReference type="SUPFAM" id="SSF53098">
    <property type="entry name" value="Ribonuclease H-like"/>
    <property type="match status" value="1"/>
</dbReference>
<dbReference type="InterPro" id="IPR002156">
    <property type="entry name" value="RNaseH_domain"/>
</dbReference>
<dbReference type="OrthoDB" id="1619883at2759"/>
<dbReference type="InterPro" id="IPR053151">
    <property type="entry name" value="RNase_H-like"/>
</dbReference>
<accession>A0A9W7LW00</accession>
<proteinExistence type="predicted"/>
<feature type="domain" description="RNase H type-1" evidence="1">
    <location>
        <begin position="143"/>
        <end position="263"/>
    </location>
</feature>
<keyword evidence="3" id="KW-1185">Reference proteome</keyword>
<dbReference type="PANTHER" id="PTHR47723:SF22">
    <property type="entry name" value="RNASE H TYPE-1 DOMAIN-CONTAINING PROTEIN"/>
    <property type="match status" value="1"/>
</dbReference>
<dbReference type="InterPro" id="IPR012337">
    <property type="entry name" value="RNaseH-like_sf"/>
</dbReference>
<dbReference type="EMBL" id="BSYR01000017">
    <property type="protein sequence ID" value="GMI79787.1"/>
    <property type="molecule type" value="Genomic_DNA"/>
</dbReference>
<gene>
    <name evidence="2" type="ORF">HRI_001648000</name>
</gene>